<dbReference type="SUPFAM" id="SSF48371">
    <property type="entry name" value="ARM repeat"/>
    <property type="match status" value="1"/>
</dbReference>
<evidence type="ECO:0000256" key="9">
    <source>
        <dbReference type="SAM" id="Phobius"/>
    </source>
</evidence>
<dbReference type="InterPro" id="IPR016024">
    <property type="entry name" value="ARM-type_fold"/>
</dbReference>
<comment type="subcellular location">
    <subcellularLocation>
        <location evidence="1">Membrane</location>
        <topology evidence="1">Multi-pass membrane protein</topology>
    </subcellularLocation>
</comment>
<keyword evidence="8 9" id="KW-0472">Membrane</keyword>
<feature type="transmembrane region" description="Helical" evidence="9">
    <location>
        <begin position="363"/>
        <end position="392"/>
    </location>
</feature>
<keyword evidence="3" id="KW-0813">Transport</keyword>
<feature type="transmembrane region" description="Helical" evidence="9">
    <location>
        <begin position="286"/>
        <end position="313"/>
    </location>
</feature>
<dbReference type="PANTHER" id="PTHR31187">
    <property type="match status" value="1"/>
</dbReference>
<gene>
    <name evidence="11" type="ORF">METZ01_LOCUS63340</name>
</gene>
<name>A0A381T2Q3_9ZZZZ</name>
<reference evidence="11" key="1">
    <citation type="submission" date="2018-05" db="EMBL/GenBank/DDBJ databases">
        <authorList>
            <person name="Lanie J.A."/>
            <person name="Ng W.-L."/>
            <person name="Kazmierczak K.M."/>
            <person name="Andrzejewski T.M."/>
            <person name="Davidsen T.M."/>
            <person name="Wayne K.J."/>
            <person name="Tettelin H."/>
            <person name="Glass J.I."/>
            <person name="Rusch D."/>
            <person name="Podicherti R."/>
            <person name="Tsui H.-C.T."/>
            <person name="Winkler M.E."/>
        </authorList>
    </citation>
    <scope>NUCLEOTIDE SEQUENCE</scope>
</reference>
<dbReference type="AlphaFoldDB" id="A0A381T2Q3"/>
<evidence type="ECO:0000256" key="8">
    <source>
        <dbReference type="ARBA" id="ARBA00023136"/>
    </source>
</evidence>
<evidence type="ECO:0000259" key="10">
    <source>
        <dbReference type="PROSITE" id="PS50042"/>
    </source>
</evidence>
<feature type="domain" description="Cyclic nucleotide-binding" evidence="10">
    <location>
        <begin position="930"/>
        <end position="1045"/>
    </location>
</feature>
<feature type="transmembrane region" description="Helical" evidence="9">
    <location>
        <begin position="49"/>
        <end position="68"/>
    </location>
</feature>
<accession>A0A381T2Q3</accession>
<dbReference type="InterPro" id="IPR018490">
    <property type="entry name" value="cNMP-bd_dom_sf"/>
</dbReference>
<protein>
    <recommendedName>
        <fullName evidence="10">Cyclic nucleotide-binding domain-containing protein</fullName>
    </recommendedName>
</protein>
<dbReference type="Pfam" id="PF03219">
    <property type="entry name" value="TLC"/>
    <property type="match status" value="1"/>
</dbReference>
<keyword evidence="5" id="KW-0547">Nucleotide-binding</keyword>
<evidence type="ECO:0000256" key="5">
    <source>
        <dbReference type="ARBA" id="ARBA00022741"/>
    </source>
</evidence>
<evidence type="ECO:0000256" key="6">
    <source>
        <dbReference type="ARBA" id="ARBA00022840"/>
    </source>
</evidence>
<evidence type="ECO:0000256" key="3">
    <source>
        <dbReference type="ARBA" id="ARBA00022448"/>
    </source>
</evidence>
<evidence type="ECO:0000313" key="11">
    <source>
        <dbReference type="EMBL" id="SVA10486.1"/>
    </source>
</evidence>
<proteinExistence type="inferred from homology"/>
<feature type="transmembrane region" description="Helical" evidence="9">
    <location>
        <begin position="169"/>
        <end position="187"/>
    </location>
</feature>
<evidence type="ECO:0000256" key="1">
    <source>
        <dbReference type="ARBA" id="ARBA00004141"/>
    </source>
</evidence>
<dbReference type="CDD" id="cd00038">
    <property type="entry name" value="CAP_ED"/>
    <property type="match status" value="1"/>
</dbReference>
<dbReference type="PROSITE" id="PS00889">
    <property type="entry name" value="CNMP_BINDING_2"/>
    <property type="match status" value="1"/>
</dbReference>
<dbReference type="EMBL" id="UINC01003937">
    <property type="protein sequence ID" value="SVA10486.1"/>
    <property type="molecule type" value="Genomic_DNA"/>
</dbReference>
<dbReference type="GO" id="GO:0005471">
    <property type="term" value="F:ATP:ADP antiporter activity"/>
    <property type="evidence" value="ECO:0007669"/>
    <property type="project" value="InterPro"/>
</dbReference>
<evidence type="ECO:0000256" key="7">
    <source>
        <dbReference type="ARBA" id="ARBA00022989"/>
    </source>
</evidence>
<feature type="transmembrane region" description="Helical" evidence="9">
    <location>
        <begin position="254"/>
        <end position="274"/>
    </location>
</feature>
<dbReference type="InterPro" id="IPR000595">
    <property type="entry name" value="cNMP-bd_dom"/>
</dbReference>
<dbReference type="InterPro" id="IPR018488">
    <property type="entry name" value="cNMP-bd_CS"/>
</dbReference>
<dbReference type="Pfam" id="PF00027">
    <property type="entry name" value="cNMP_binding"/>
    <property type="match status" value="1"/>
</dbReference>
<organism evidence="11">
    <name type="scientific">marine metagenome</name>
    <dbReference type="NCBI Taxonomy" id="408172"/>
    <lineage>
        <taxon>unclassified sequences</taxon>
        <taxon>metagenomes</taxon>
        <taxon>ecological metagenomes</taxon>
    </lineage>
</organism>
<dbReference type="InterPro" id="IPR011989">
    <property type="entry name" value="ARM-like"/>
</dbReference>
<sequence length="1051" mass="119137">MLKKLFNIKPGEGLPTLILFIYFFAFVAISITGSAARDAYFLNMVDRDYLPLMFLAVAIVLTLVIEIYSRLSKNRDLIQTTTISGLVFAFSLVFIQNQLEGWVIPFLYVWMEVITVITITQFWILAADVFNPRQAKRLFGLLGAGGALAAIIIGSSIKYYVSLFGSENLLLATIGFLGIVILMANLIRPYRNTNELKNHSTKKDKKQQSDKLFTPYLKSLAIIIGLAAIVSRIIDYQFKMTAVAVFPLQDDLVNFFGKYYAITGFATMIIQLFITSRLLSRFGVLIAILILPISLMIGSLGFFLSPILAAVFLSKFSDQVFKFTVHNASIQLFWIPIKNTIKTKLKPIIEGSIRTGLQGLSGVLIFIAVTIFNIPIHYLSLSIVLIIIFWIIKSFPLKRLYVDALQSAIEKRQLNFEELTLDIQDQTMVKTIETALNNADESQQIFALDIIKDIPLTPWKQSLNRLMDEGNVTVKKEILDISFNDENIINDQRIINLIQADKDLAVDAIEIAGKRKLSNAVPVITKHLEDSEMEKRIVAAAAIRNIKPESSSEEKKLLIDAFDSSNEKIKSLAIKQMRHDNEILPDDKLIQYLNDSSYVIRNAALLVVKTRRSPRFLPEIIHSLADSRSAIHARTVLTVYNEEDVVKVLVQYVQDNNAQKSLVIGIIRTLKNYPTKQSIDLTLSRINPKTPPIQAEAVDALIHLAREIPLEKEDIIITKDELIKTARYAYEKIITLSQIEDSKDNQLLRHFLQNEIKKLIPVIMKLGILDKPETPIETYIQYVLNNESDKLPYVLEFFENIFSKEEREIVNSLIDTISIDEKCETARNHFDRLTTNLNQFLGYYIGSIQGLKVALTMDYAFRTNNQEILNKVNWESLPENFVIKDIITRHAQKHSDSLKTLPINQYLLDSKQLSMYSTLEKALILKSIDLFESIPSEELIRVAQIAEEEQFETDTPLFEEGDFGDSMYIVANGKVRVHKGKRIIVELEKGACVGEMALLDQEPRSADVTVNAGTTLLKITQGGFYELMSSNMEIMHGIVKLITTRLRKATN</sequence>
<comment type="similarity">
    <text evidence="2">Belongs to the ADP/ATP translocase tlc family.</text>
</comment>
<dbReference type="InterPro" id="IPR036259">
    <property type="entry name" value="MFS_trans_sf"/>
</dbReference>
<dbReference type="PANTHER" id="PTHR31187:SF1">
    <property type="entry name" value="ADP,ATP CARRIER PROTEIN 1"/>
    <property type="match status" value="1"/>
</dbReference>
<feature type="transmembrane region" description="Helical" evidence="9">
    <location>
        <begin position="138"/>
        <end position="157"/>
    </location>
</feature>
<dbReference type="InterPro" id="IPR004667">
    <property type="entry name" value="ADP_ATP_car_bac_type"/>
</dbReference>
<keyword evidence="6" id="KW-0067">ATP-binding</keyword>
<dbReference type="SUPFAM" id="SSF103473">
    <property type="entry name" value="MFS general substrate transporter"/>
    <property type="match status" value="1"/>
</dbReference>
<feature type="transmembrane region" description="Helical" evidence="9">
    <location>
        <begin position="77"/>
        <end position="95"/>
    </location>
</feature>
<dbReference type="Gene3D" id="2.60.120.10">
    <property type="entry name" value="Jelly Rolls"/>
    <property type="match status" value="1"/>
</dbReference>
<feature type="transmembrane region" description="Helical" evidence="9">
    <location>
        <begin position="107"/>
        <end position="126"/>
    </location>
</feature>
<dbReference type="PROSITE" id="PS50042">
    <property type="entry name" value="CNMP_BINDING_3"/>
    <property type="match status" value="1"/>
</dbReference>
<keyword evidence="7 9" id="KW-1133">Transmembrane helix</keyword>
<dbReference type="InterPro" id="IPR014710">
    <property type="entry name" value="RmlC-like_jellyroll"/>
</dbReference>
<dbReference type="SUPFAM" id="SSF51206">
    <property type="entry name" value="cAMP-binding domain-like"/>
    <property type="match status" value="1"/>
</dbReference>
<dbReference type="Gene3D" id="1.25.10.10">
    <property type="entry name" value="Leucine-rich Repeat Variant"/>
    <property type="match status" value="1"/>
</dbReference>
<dbReference type="GO" id="GO:0005524">
    <property type="term" value="F:ATP binding"/>
    <property type="evidence" value="ECO:0007669"/>
    <property type="project" value="UniProtKB-KW"/>
</dbReference>
<feature type="transmembrane region" description="Helical" evidence="9">
    <location>
        <begin position="12"/>
        <end position="37"/>
    </location>
</feature>
<feature type="transmembrane region" description="Helical" evidence="9">
    <location>
        <begin position="212"/>
        <end position="234"/>
    </location>
</feature>
<dbReference type="GO" id="GO:0016020">
    <property type="term" value="C:membrane"/>
    <property type="evidence" value="ECO:0007669"/>
    <property type="project" value="UniProtKB-SubCell"/>
</dbReference>
<dbReference type="SMART" id="SM00100">
    <property type="entry name" value="cNMP"/>
    <property type="match status" value="1"/>
</dbReference>
<evidence type="ECO:0000256" key="4">
    <source>
        <dbReference type="ARBA" id="ARBA00022692"/>
    </source>
</evidence>
<evidence type="ECO:0000256" key="2">
    <source>
        <dbReference type="ARBA" id="ARBA00007127"/>
    </source>
</evidence>
<keyword evidence="4 9" id="KW-0812">Transmembrane</keyword>